<keyword evidence="2" id="KW-1133">Transmembrane helix</keyword>
<keyword evidence="2" id="KW-0472">Membrane</keyword>
<evidence type="ECO:0000256" key="2">
    <source>
        <dbReference type="SAM" id="Phobius"/>
    </source>
</evidence>
<evidence type="ECO:0000259" key="3">
    <source>
        <dbReference type="Pfam" id="PF03109"/>
    </source>
</evidence>
<evidence type="ECO:0000313" key="4">
    <source>
        <dbReference type="EMBL" id="GHD52790.1"/>
    </source>
</evidence>
<dbReference type="CDD" id="cd05121">
    <property type="entry name" value="ABC1_ADCK3-like"/>
    <property type="match status" value="1"/>
</dbReference>
<gene>
    <name evidence="4" type="ORF">GCM10017083_28650</name>
</gene>
<sequence length="587" mass="68081">MLPTLLERAKERRPVEIRSPMPEARWPFGRVVLLFGTYLLTRLWNRVTRRSSIDEEAHRLREVFEELGGLWIKIGQLVSLRTDVFSEATCRELSKLQHAAIGFPLAEVERTLRMEYGAELDSIFQYFSEEPIAAASISQVHLALLRDPNVVVAVKVRRPNAEHSFLRDLRHIKQLIGFIDLLGIGRHLHLRDALWELEQMVREELDFRFEAANTRRMRKSLKRHNIYVPRVFHKVSNRLVLVTEFVDGVLMSDFIRVGQSDPGRIEHWCRTNNFSPKKAGRRLFRSAVRQILEDNLFHADIHPGNIILLRDSRFALIDFGTIGFCERDLLSNYKASLQAVAQKDFGKAAEIMLRLAIEPPSLGDVKNLRRDLVRTYREWENRTHLNGIGYHERSLGSAGTDAGRIMTRYKVTLSWAFMRINRTWSTMDAALSYLIPDANYIELFADYFEDSRRRHLAPRRVLSRAASSIGQVMGRVEEYNSALDHLVRRQQLYSNIIGSASERILRAITTFLRFVRFLVGFAFLASAVSFLVIHHEHLLPAPEESVIAHFAHQFDDVAYEWWWIILAVLFVANLAFKAMERRLENRG</sequence>
<proteinExistence type="inferred from homology"/>
<dbReference type="InterPro" id="IPR011009">
    <property type="entry name" value="Kinase-like_dom_sf"/>
</dbReference>
<dbReference type="Gene3D" id="1.10.510.10">
    <property type="entry name" value="Transferase(Phosphotransferase) domain 1"/>
    <property type="match status" value="1"/>
</dbReference>
<dbReference type="EMBL" id="BMZS01000006">
    <property type="protein sequence ID" value="GHD52790.1"/>
    <property type="molecule type" value="Genomic_DNA"/>
</dbReference>
<dbReference type="Proteomes" id="UP000630353">
    <property type="component" value="Unassembled WGS sequence"/>
</dbReference>
<accession>A0A918XU67</accession>
<feature type="domain" description="ABC1 atypical kinase-like" evidence="3">
    <location>
        <begin position="95"/>
        <end position="351"/>
    </location>
</feature>
<keyword evidence="5" id="KW-1185">Reference proteome</keyword>
<dbReference type="InterPro" id="IPR050154">
    <property type="entry name" value="UbiB_kinase"/>
</dbReference>
<dbReference type="InterPro" id="IPR004147">
    <property type="entry name" value="ABC1_dom"/>
</dbReference>
<protein>
    <recommendedName>
        <fullName evidence="3">ABC1 atypical kinase-like domain-containing protein</fullName>
    </recommendedName>
</protein>
<dbReference type="AlphaFoldDB" id="A0A918XU67"/>
<name>A0A918XU67_9PROT</name>
<dbReference type="Pfam" id="PF03109">
    <property type="entry name" value="ABC1"/>
    <property type="match status" value="1"/>
</dbReference>
<dbReference type="SUPFAM" id="SSF56112">
    <property type="entry name" value="Protein kinase-like (PK-like)"/>
    <property type="match status" value="1"/>
</dbReference>
<dbReference type="PANTHER" id="PTHR10566:SF113">
    <property type="entry name" value="PROTEIN ACTIVITY OF BC1 COMPLEX KINASE 7, CHLOROPLASTIC"/>
    <property type="match status" value="1"/>
</dbReference>
<reference evidence="4" key="2">
    <citation type="submission" date="2020-09" db="EMBL/GenBank/DDBJ databases">
        <authorList>
            <person name="Sun Q."/>
            <person name="Kim S."/>
        </authorList>
    </citation>
    <scope>NUCLEOTIDE SEQUENCE</scope>
    <source>
        <strain evidence="4">KCTC 42651</strain>
    </source>
</reference>
<organism evidence="4 5">
    <name type="scientific">Thalassobaculum fulvum</name>
    <dbReference type="NCBI Taxonomy" id="1633335"/>
    <lineage>
        <taxon>Bacteria</taxon>
        <taxon>Pseudomonadati</taxon>
        <taxon>Pseudomonadota</taxon>
        <taxon>Alphaproteobacteria</taxon>
        <taxon>Rhodospirillales</taxon>
        <taxon>Thalassobaculaceae</taxon>
        <taxon>Thalassobaculum</taxon>
    </lineage>
</organism>
<dbReference type="Gene3D" id="3.30.200.20">
    <property type="entry name" value="Phosphorylase Kinase, domain 1"/>
    <property type="match status" value="1"/>
</dbReference>
<keyword evidence="2" id="KW-0812">Transmembrane</keyword>
<feature type="transmembrane region" description="Helical" evidence="2">
    <location>
        <begin position="561"/>
        <end position="579"/>
    </location>
</feature>
<comment type="caution">
    <text evidence="4">The sequence shown here is derived from an EMBL/GenBank/DDBJ whole genome shotgun (WGS) entry which is preliminary data.</text>
</comment>
<feature type="transmembrane region" description="Helical" evidence="2">
    <location>
        <begin position="514"/>
        <end position="533"/>
    </location>
</feature>
<evidence type="ECO:0000313" key="5">
    <source>
        <dbReference type="Proteomes" id="UP000630353"/>
    </source>
</evidence>
<comment type="similarity">
    <text evidence="1">Belongs to the protein kinase superfamily. ADCK protein kinase family.</text>
</comment>
<evidence type="ECO:0000256" key="1">
    <source>
        <dbReference type="ARBA" id="ARBA00009670"/>
    </source>
</evidence>
<reference evidence="4" key="1">
    <citation type="journal article" date="2014" name="Int. J. Syst. Evol. Microbiol.">
        <title>Complete genome sequence of Corynebacterium casei LMG S-19264T (=DSM 44701T), isolated from a smear-ripened cheese.</title>
        <authorList>
            <consortium name="US DOE Joint Genome Institute (JGI-PGF)"/>
            <person name="Walter F."/>
            <person name="Albersmeier A."/>
            <person name="Kalinowski J."/>
            <person name="Ruckert C."/>
        </authorList>
    </citation>
    <scope>NUCLEOTIDE SEQUENCE</scope>
    <source>
        <strain evidence="4">KCTC 42651</strain>
    </source>
</reference>
<dbReference type="PANTHER" id="PTHR10566">
    <property type="entry name" value="CHAPERONE-ACTIVITY OF BC1 COMPLEX CABC1 -RELATED"/>
    <property type="match status" value="1"/>
</dbReference>